<dbReference type="InterPro" id="IPR005263">
    <property type="entry name" value="DapA"/>
</dbReference>
<accession>A0A916DQW4</accession>
<dbReference type="EC" id="4.3.3.7" evidence="4 12"/>
<comment type="subcellular location">
    <subcellularLocation>
        <location evidence="12">Cytoplasm</location>
    </subcellularLocation>
</comment>
<comment type="similarity">
    <text evidence="3 12 13">Belongs to the DapA family.</text>
</comment>
<organism evidence="16 17">
    <name type="scientific">Aureispira anguillae</name>
    <dbReference type="NCBI Taxonomy" id="2864201"/>
    <lineage>
        <taxon>Bacteria</taxon>
        <taxon>Pseudomonadati</taxon>
        <taxon>Bacteroidota</taxon>
        <taxon>Saprospiria</taxon>
        <taxon>Saprospirales</taxon>
        <taxon>Saprospiraceae</taxon>
        <taxon>Aureispira</taxon>
    </lineage>
</organism>
<evidence type="ECO:0000313" key="17">
    <source>
        <dbReference type="Proteomes" id="UP001060919"/>
    </source>
</evidence>
<dbReference type="Pfam" id="PF00701">
    <property type="entry name" value="DHDPS"/>
    <property type="match status" value="1"/>
</dbReference>
<dbReference type="InterPro" id="IPR020625">
    <property type="entry name" value="Schiff_base-form_aldolases_AS"/>
</dbReference>
<evidence type="ECO:0000256" key="10">
    <source>
        <dbReference type="ARBA" id="ARBA00023270"/>
    </source>
</evidence>
<dbReference type="NCBIfam" id="TIGR00674">
    <property type="entry name" value="dapA"/>
    <property type="match status" value="1"/>
</dbReference>
<evidence type="ECO:0000256" key="12">
    <source>
        <dbReference type="HAMAP-Rule" id="MF_00418"/>
    </source>
</evidence>
<evidence type="ECO:0000313" key="16">
    <source>
        <dbReference type="EMBL" id="BDS10315.1"/>
    </source>
</evidence>
<dbReference type="GO" id="GO:0005829">
    <property type="term" value="C:cytosol"/>
    <property type="evidence" value="ECO:0007669"/>
    <property type="project" value="TreeGrafter"/>
</dbReference>
<feature type="binding site" evidence="12 15">
    <location>
        <position position="207"/>
    </location>
    <ligand>
        <name>pyruvate</name>
        <dbReference type="ChEBI" id="CHEBI:15361"/>
    </ligand>
</feature>
<dbReference type="InterPro" id="IPR002220">
    <property type="entry name" value="DapA-like"/>
</dbReference>
<evidence type="ECO:0000256" key="11">
    <source>
        <dbReference type="ARBA" id="ARBA00047836"/>
    </source>
</evidence>
<dbReference type="EMBL" id="AP026867">
    <property type="protein sequence ID" value="BDS10315.1"/>
    <property type="molecule type" value="Genomic_DNA"/>
</dbReference>
<dbReference type="GO" id="GO:0009089">
    <property type="term" value="P:lysine biosynthetic process via diaminopimelate"/>
    <property type="evidence" value="ECO:0007669"/>
    <property type="project" value="UniProtKB-UniRule"/>
</dbReference>
<dbReference type="SUPFAM" id="SSF51569">
    <property type="entry name" value="Aldolase"/>
    <property type="match status" value="1"/>
</dbReference>
<evidence type="ECO:0000256" key="8">
    <source>
        <dbReference type="ARBA" id="ARBA00023154"/>
    </source>
</evidence>
<evidence type="ECO:0000256" key="9">
    <source>
        <dbReference type="ARBA" id="ARBA00023239"/>
    </source>
</evidence>
<dbReference type="HAMAP" id="MF_00418">
    <property type="entry name" value="DapA"/>
    <property type="match status" value="1"/>
</dbReference>
<evidence type="ECO:0000256" key="4">
    <source>
        <dbReference type="ARBA" id="ARBA00012086"/>
    </source>
</evidence>
<keyword evidence="9 12" id="KW-0456">Lyase</keyword>
<dbReference type="GO" id="GO:0008840">
    <property type="term" value="F:4-hydroxy-tetrahydrodipicolinate synthase activity"/>
    <property type="evidence" value="ECO:0007669"/>
    <property type="project" value="UniProtKB-UniRule"/>
</dbReference>
<dbReference type="GO" id="GO:0019877">
    <property type="term" value="P:diaminopimelate biosynthetic process"/>
    <property type="evidence" value="ECO:0007669"/>
    <property type="project" value="UniProtKB-UniRule"/>
</dbReference>
<keyword evidence="7 12" id="KW-0220">Diaminopimelate biosynthesis</keyword>
<evidence type="ECO:0000256" key="13">
    <source>
        <dbReference type="PIRNR" id="PIRNR001365"/>
    </source>
</evidence>
<dbReference type="RefSeq" id="WP_264791638.1">
    <property type="nucleotide sequence ID" value="NZ_AP026867.1"/>
</dbReference>
<protein>
    <recommendedName>
        <fullName evidence="4 12">4-hydroxy-tetrahydrodipicolinate synthase</fullName>
        <shortName evidence="12">HTPA synthase</shortName>
        <ecNumber evidence="4 12">4.3.3.7</ecNumber>
    </recommendedName>
</protein>
<feature type="binding site" evidence="12 15">
    <location>
        <position position="47"/>
    </location>
    <ligand>
        <name>pyruvate</name>
        <dbReference type="ChEBI" id="CHEBI:15361"/>
    </ligand>
</feature>
<name>A0A916DQW4_9BACT</name>
<evidence type="ECO:0000256" key="6">
    <source>
        <dbReference type="ARBA" id="ARBA00022605"/>
    </source>
</evidence>
<gene>
    <name evidence="12" type="primary">dapA</name>
    <name evidence="16" type="ORF">AsAng_0010230</name>
</gene>
<keyword evidence="8 12" id="KW-0457">Lysine biosynthesis</keyword>
<reference evidence="16" key="1">
    <citation type="submission" date="2022-09" db="EMBL/GenBank/DDBJ databases">
        <title>Aureispira anguillicida sp. nov., isolated from Leptocephalus of Japanese eel Anguilla japonica.</title>
        <authorList>
            <person name="Yuasa K."/>
            <person name="Mekata T."/>
            <person name="Ikunari K."/>
        </authorList>
    </citation>
    <scope>NUCLEOTIDE SEQUENCE</scope>
    <source>
        <strain evidence="16">EL160426</strain>
    </source>
</reference>
<dbReference type="Proteomes" id="UP001060919">
    <property type="component" value="Chromosome"/>
</dbReference>
<keyword evidence="10 12" id="KW-0704">Schiff base</keyword>
<comment type="subunit">
    <text evidence="12">Homotetramer; dimer of dimers.</text>
</comment>
<comment type="function">
    <text evidence="1 12">Catalyzes the condensation of (S)-aspartate-beta-semialdehyde [(S)-ASA] and pyruvate to 4-hydroxy-tetrahydrodipicolinate (HTPA).</text>
</comment>
<dbReference type="PROSITE" id="PS00666">
    <property type="entry name" value="DHDPS_2"/>
    <property type="match status" value="1"/>
</dbReference>
<sequence length="298" mass="31469">MNKLFRGTGVALVTPFKDGAIDYNGLERLINFNIEGGVEFLVSLGTTGESVTLTEEEKHAVLDFTVKITAGRIPIVAGFGGNNTAAVIKSIQNYHFKGIAGILSASPAYNKPTQEGIYQHFMAIEAVAPCPIILYNVPGRTASNMTAATTLRLANASNKFVAVKEASGNLAQCMQIIKGKKPAHFAVLSGDDNLTLPLLACGADGLISVVGNAYPQIYSDLVRAGLVGDFGTARNLHYQLMDLVDLLFVDGNPAGVKHALNCLGICGEELRLPLVPATVATQQAIGKIVTQLKETSAV</sequence>
<dbReference type="SMART" id="SM01130">
    <property type="entry name" value="DHDPS"/>
    <property type="match status" value="1"/>
</dbReference>
<evidence type="ECO:0000256" key="5">
    <source>
        <dbReference type="ARBA" id="ARBA00022490"/>
    </source>
</evidence>
<dbReference type="PANTHER" id="PTHR12128">
    <property type="entry name" value="DIHYDRODIPICOLINATE SYNTHASE"/>
    <property type="match status" value="1"/>
</dbReference>
<feature type="active site" description="Schiff-base intermediate with substrate" evidence="12 14">
    <location>
        <position position="164"/>
    </location>
</feature>
<feature type="active site" description="Proton donor/acceptor" evidence="12 14">
    <location>
        <position position="135"/>
    </location>
</feature>
<evidence type="ECO:0000256" key="2">
    <source>
        <dbReference type="ARBA" id="ARBA00005120"/>
    </source>
</evidence>
<dbReference type="KEGG" id="aup:AsAng_0010230"/>
<keyword evidence="5 12" id="KW-0963">Cytoplasm</keyword>
<dbReference type="CDD" id="cd00950">
    <property type="entry name" value="DHDPS"/>
    <property type="match status" value="1"/>
</dbReference>
<dbReference type="AlphaFoldDB" id="A0A916DQW4"/>
<evidence type="ECO:0000256" key="3">
    <source>
        <dbReference type="ARBA" id="ARBA00007592"/>
    </source>
</evidence>
<evidence type="ECO:0000256" key="1">
    <source>
        <dbReference type="ARBA" id="ARBA00003294"/>
    </source>
</evidence>
<keyword evidence="6 12" id="KW-0028">Amino-acid biosynthesis</keyword>
<proteinExistence type="inferred from homology"/>
<dbReference type="PANTHER" id="PTHR12128:SF66">
    <property type="entry name" value="4-HYDROXY-2-OXOGLUTARATE ALDOLASE, MITOCHONDRIAL"/>
    <property type="match status" value="1"/>
</dbReference>
<comment type="catalytic activity">
    <reaction evidence="11 12">
        <text>L-aspartate 4-semialdehyde + pyruvate = (2S,4S)-4-hydroxy-2,3,4,5-tetrahydrodipicolinate + H2O + H(+)</text>
        <dbReference type="Rhea" id="RHEA:34171"/>
        <dbReference type="ChEBI" id="CHEBI:15361"/>
        <dbReference type="ChEBI" id="CHEBI:15377"/>
        <dbReference type="ChEBI" id="CHEBI:15378"/>
        <dbReference type="ChEBI" id="CHEBI:67139"/>
        <dbReference type="ChEBI" id="CHEBI:537519"/>
        <dbReference type="EC" id="4.3.3.7"/>
    </reaction>
</comment>
<dbReference type="InterPro" id="IPR013785">
    <property type="entry name" value="Aldolase_TIM"/>
</dbReference>
<evidence type="ECO:0000256" key="14">
    <source>
        <dbReference type="PIRSR" id="PIRSR001365-1"/>
    </source>
</evidence>
<feature type="site" description="Part of a proton relay during catalysis" evidence="12">
    <location>
        <position position="109"/>
    </location>
</feature>
<dbReference type="PIRSF" id="PIRSF001365">
    <property type="entry name" value="DHDPS"/>
    <property type="match status" value="1"/>
</dbReference>
<feature type="site" description="Part of a proton relay during catalysis" evidence="12">
    <location>
        <position position="46"/>
    </location>
</feature>
<evidence type="ECO:0000256" key="15">
    <source>
        <dbReference type="PIRSR" id="PIRSR001365-2"/>
    </source>
</evidence>
<dbReference type="PRINTS" id="PR00146">
    <property type="entry name" value="DHPICSNTHASE"/>
</dbReference>
<evidence type="ECO:0000256" key="7">
    <source>
        <dbReference type="ARBA" id="ARBA00022915"/>
    </source>
</evidence>
<comment type="pathway">
    <text evidence="2 12">Amino-acid biosynthesis; L-lysine biosynthesis via DAP pathway; (S)-tetrahydrodipicolinate from L-aspartate: step 3/4.</text>
</comment>
<dbReference type="Gene3D" id="3.20.20.70">
    <property type="entry name" value="Aldolase class I"/>
    <property type="match status" value="1"/>
</dbReference>
<keyword evidence="17" id="KW-1185">Reference proteome</keyword>
<comment type="caution">
    <text evidence="12">Was originally thought to be a dihydrodipicolinate synthase (DHDPS), catalyzing the condensation of (S)-aspartate-beta-semialdehyde [(S)-ASA] and pyruvate to dihydrodipicolinate (DHDP). However, it was shown in E.coli that the product of the enzymatic reaction is not dihydrodipicolinate but in fact (4S)-4-hydroxy-2,3,4,5-tetrahydro-(2S)-dipicolinic acid (HTPA), and that the consecutive dehydration reaction leading to DHDP is not spontaneous but catalyzed by DapB.</text>
</comment>